<protein>
    <submittedName>
        <fullName evidence="5">ESX secretion-associated protein EspG</fullName>
    </submittedName>
</protein>
<evidence type="ECO:0000256" key="3">
    <source>
        <dbReference type="ARBA" id="ARBA00022490"/>
    </source>
</evidence>
<evidence type="ECO:0000313" key="5">
    <source>
        <dbReference type="EMBL" id="GAA3363557.1"/>
    </source>
</evidence>
<evidence type="ECO:0000256" key="1">
    <source>
        <dbReference type="ARBA" id="ARBA00004496"/>
    </source>
</evidence>
<proteinExistence type="inferred from homology"/>
<reference evidence="6" key="1">
    <citation type="journal article" date="2019" name="Int. J. Syst. Evol. Microbiol.">
        <title>The Global Catalogue of Microorganisms (GCM) 10K type strain sequencing project: providing services to taxonomists for standard genome sequencing and annotation.</title>
        <authorList>
            <consortium name="The Broad Institute Genomics Platform"/>
            <consortium name="The Broad Institute Genome Sequencing Center for Infectious Disease"/>
            <person name="Wu L."/>
            <person name="Ma J."/>
        </authorList>
    </citation>
    <scope>NUCLEOTIDE SEQUENCE [LARGE SCALE GENOMIC DNA]</scope>
    <source>
        <strain evidence="6">JCM 9687</strain>
    </source>
</reference>
<keyword evidence="4" id="KW-0143">Chaperone</keyword>
<evidence type="ECO:0000313" key="6">
    <source>
        <dbReference type="Proteomes" id="UP001500483"/>
    </source>
</evidence>
<gene>
    <name evidence="5" type="ORF">GCM10020366_55950</name>
</gene>
<sequence>MRQPMVDTIALSLPAVDVLGEQLNLDVRQYPFELSRPEESADERARLVRQVWGELEAAGLAADGRPEPEVEDALYLLCGSEVSIAAAGLLDVRTGQRLAARVVATGEVGVVGVLDGRGLRLDFLDPHDLPEVCADLLPQAPTPPGEPVRAERTAHSRALEEITSRHRYRIGHFQVSGGERRGGEPAGLAWFDNDLGRFTLLGETTPDGRDVLTCAPADRAAVAERLSEQLSRLARA</sequence>
<organism evidence="5 6">
    <name type="scientific">Saccharopolyspora gregorii</name>
    <dbReference type="NCBI Taxonomy" id="33914"/>
    <lineage>
        <taxon>Bacteria</taxon>
        <taxon>Bacillati</taxon>
        <taxon>Actinomycetota</taxon>
        <taxon>Actinomycetes</taxon>
        <taxon>Pseudonocardiales</taxon>
        <taxon>Pseudonocardiaceae</taxon>
        <taxon>Saccharopolyspora</taxon>
    </lineage>
</organism>
<comment type="caution">
    <text evidence="5">The sequence shown here is derived from an EMBL/GenBank/DDBJ whole genome shotgun (WGS) entry which is preliminary data.</text>
</comment>
<comment type="subcellular location">
    <subcellularLocation>
        <location evidence="1">Cytoplasm</location>
    </subcellularLocation>
</comment>
<evidence type="ECO:0000256" key="4">
    <source>
        <dbReference type="ARBA" id="ARBA00023186"/>
    </source>
</evidence>
<dbReference type="InterPro" id="IPR025734">
    <property type="entry name" value="EspG"/>
</dbReference>
<dbReference type="Pfam" id="PF14011">
    <property type="entry name" value="ESX-1_EspG"/>
    <property type="match status" value="1"/>
</dbReference>
<comment type="similarity">
    <text evidence="2">Belongs to the EspG family.</text>
</comment>
<dbReference type="Proteomes" id="UP001500483">
    <property type="component" value="Unassembled WGS sequence"/>
</dbReference>
<keyword evidence="3" id="KW-0963">Cytoplasm</keyword>
<name>A0ABP6RYT3_9PSEU</name>
<dbReference type="RefSeq" id="WP_258345340.1">
    <property type="nucleotide sequence ID" value="NZ_CP059556.1"/>
</dbReference>
<dbReference type="EMBL" id="BAAAYK010000038">
    <property type="protein sequence ID" value="GAA3363557.1"/>
    <property type="molecule type" value="Genomic_DNA"/>
</dbReference>
<evidence type="ECO:0000256" key="2">
    <source>
        <dbReference type="ARBA" id="ARBA00006411"/>
    </source>
</evidence>
<keyword evidence="6" id="KW-1185">Reference proteome</keyword>
<accession>A0ABP6RYT3</accession>